<dbReference type="EMBL" id="QANS01000009">
    <property type="protein sequence ID" value="PTU28283.1"/>
    <property type="molecule type" value="Genomic_DNA"/>
</dbReference>
<comment type="caution">
    <text evidence="1">The sequence shown here is derived from an EMBL/GenBank/DDBJ whole genome shotgun (WGS) entry which is preliminary data.</text>
</comment>
<keyword evidence="2" id="KW-1185">Reference proteome</keyword>
<gene>
    <name evidence="1" type="ORF">CJD38_17770</name>
</gene>
<proteinExistence type="predicted"/>
<accession>A0A2T5MB94</accession>
<protein>
    <submittedName>
        <fullName evidence="1">Uncharacterized protein</fullName>
    </submittedName>
</protein>
<name>A0A2T5MB94_9GAMM</name>
<sequence length="136" mass="15081">MAGLTPSQFGTAYRLGAELEALAVLFVEVLSATETDGQISSGDLQELDNNCKRSWERWTQLLNSSSYEKWTASGRTDIEELITISRGASGLFVSEIYLLRVSLANGRMFGDLRKRLAASVSGMRNKAIEMQRKSVR</sequence>
<evidence type="ECO:0000313" key="2">
    <source>
        <dbReference type="Proteomes" id="UP000244248"/>
    </source>
</evidence>
<dbReference type="AlphaFoldDB" id="A0A2T5MB94"/>
<reference evidence="1 2" key="1">
    <citation type="submission" date="2018-04" db="EMBL/GenBank/DDBJ databases">
        <title>Novel species isolated from glacier.</title>
        <authorList>
            <person name="Liu Q."/>
            <person name="Xin Y.-H."/>
        </authorList>
    </citation>
    <scope>NUCLEOTIDE SEQUENCE [LARGE SCALE GENOMIC DNA]</scope>
    <source>
        <strain evidence="1 2">GT1R17</strain>
    </source>
</reference>
<evidence type="ECO:0000313" key="1">
    <source>
        <dbReference type="EMBL" id="PTU28283.1"/>
    </source>
</evidence>
<organism evidence="1 2">
    <name type="scientific">Stenotrophobium rhamnosiphilum</name>
    <dbReference type="NCBI Taxonomy" id="2029166"/>
    <lineage>
        <taxon>Bacteria</taxon>
        <taxon>Pseudomonadati</taxon>
        <taxon>Pseudomonadota</taxon>
        <taxon>Gammaproteobacteria</taxon>
        <taxon>Nevskiales</taxon>
        <taxon>Nevskiaceae</taxon>
        <taxon>Stenotrophobium</taxon>
    </lineage>
</organism>
<dbReference type="Proteomes" id="UP000244248">
    <property type="component" value="Unassembled WGS sequence"/>
</dbReference>